<dbReference type="AlphaFoldDB" id="A0A396IZV8"/>
<organism evidence="1">
    <name type="scientific">Medicago truncatula</name>
    <name type="common">Barrel medic</name>
    <name type="synonym">Medicago tribuloides</name>
    <dbReference type="NCBI Taxonomy" id="3880"/>
    <lineage>
        <taxon>Eukaryota</taxon>
        <taxon>Viridiplantae</taxon>
        <taxon>Streptophyta</taxon>
        <taxon>Embryophyta</taxon>
        <taxon>Tracheophyta</taxon>
        <taxon>Spermatophyta</taxon>
        <taxon>Magnoliopsida</taxon>
        <taxon>eudicotyledons</taxon>
        <taxon>Gunneridae</taxon>
        <taxon>Pentapetalae</taxon>
        <taxon>rosids</taxon>
        <taxon>fabids</taxon>
        <taxon>Fabales</taxon>
        <taxon>Fabaceae</taxon>
        <taxon>Papilionoideae</taxon>
        <taxon>50 kb inversion clade</taxon>
        <taxon>NPAAA clade</taxon>
        <taxon>Hologalegina</taxon>
        <taxon>IRL clade</taxon>
        <taxon>Trifolieae</taxon>
        <taxon>Medicago</taxon>
    </lineage>
</organism>
<accession>A0A396IZV8</accession>
<reference evidence="1" key="1">
    <citation type="journal article" date="2018" name="Nat. Plants">
        <title>Whole-genome landscape of Medicago truncatula symbiotic genes.</title>
        <authorList>
            <person name="Pecrix Y."/>
            <person name="Gamas P."/>
            <person name="Carrere S."/>
        </authorList>
    </citation>
    <scope>NUCLEOTIDE SEQUENCE</scope>
    <source>
        <tissue evidence="1">Leaves</tissue>
    </source>
</reference>
<dbReference type="Proteomes" id="UP000265566">
    <property type="component" value="Chromosome 3"/>
</dbReference>
<dbReference type="Gramene" id="rna18140">
    <property type="protein sequence ID" value="RHN69645.1"/>
    <property type="gene ID" value="gene18140"/>
</dbReference>
<evidence type="ECO:0000313" key="1">
    <source>
        <dbReference type="EMBL" id="RHN69645.1"/>
    </source>
</evidence>
<gene>
    <name evidence="1" type="ORF">MtrunA17_Chr3g0126991</name>
</gene>
<proteinExistence type="predicted"/>
<comment type="caution">
    <text evidence="1">The sequence shown here is derived from an EMBL/GenBank/DDBJ whole genome shotgun (WGS) entry which is preliminary data.</text>
</comment>
<protein>
    <submittedName>
        <fullName evidence="1">Uncharacterized protein</fullName>
    </submittedName>
</protein>
<dbReference type="EMBL" id="PSQE01000003">
    <property type="protein sequence ID" value="RHN69645.1"/>
    <property type="molecule type" value="Genomic_DNA"/>
</dbReference>
<sequence length="45" mass="5395">MVMEEDLFTQVILMKGILVVFSNIVHPSRFTTYTSSIRCHFYYYN</sequence>
<name>A0A396IZV8_MEDTR</name>